<protein>
    <submittedName>
        <fullName evidence="1">Uncharacterized protein</fullName>
    </submittedName>
</protein>
<organism evidence="1 2">
    <name type="scientific">Pseudomonas cavernicola</name>
    <dbReference type="NCBI Taxonomy" id="2320866"/>
    <lineage>
        <taxon>Bacteria</taxon>
        <taxon>Pseudomonadati</taxon>
        <taxon>Pseudomonadota</taxon>
        <taxon>Gammaproteobacteria</taxon>
        <taxon>Pseudomonadales</taxon>
        <taxon>Pseudomonadaceae</taxon>
        <taxon>Pseudomonas</taxon>
    </lineage>
</organism>
<proteinExistence type="predicted"/>
<accession>A0A418XBD2</accession>
<dbReference type="AlphaFoldDB" id="A0A418XBD2"/>
<evidence type="ECO:0000313" key="1">
    <source>
        <dbReference type="EMBL" id="RJG09822.1"/>
    </source>
</evidence>
<dbReference type="Proteomes" id="UP000284021">
    <property type="component" value="Unassembled WGS sequence"/>
</dbReference>
<reference evidence="1 2" key="1">
    <citation type="submission" date="2018-09" db="EMBL/GenBank/DDBJ databases">
        <authorList>
            <person name="Zhu H."/>
        </authorList>
    </citation>
    <scope>NUCLEOTIDE SEQUENCE [LARGE SCALE GENOMIC DNA]</scope>
    <source>
        <strain evidence="1 2">K1S02-6</strain>
    </source>
</reference>
<dbReference type="EMBL" id="QYUR01000006">
    <property type="protein sequence ID" value="RJG09822.1"/>
    <property type="molecule type" value="Genomic_DNA"/>
</dbReference>
<sequence>MGGTPVLKTRTAFGDQTAKVGEFSGVIEPFIEVQTGLIKGTMSGQKFTPRPAEGTRTLAEEMTPESISEAMIDLAEKILRFIQLSGKKGTDIYTFDQALDIRAAFSALGCATDLRGIGYKILGTFDGRNAADEGVDIFTEIKKRITE</sequence>
<gene>
    <name evidence="1" type="ORF">D3879_17330</name>
</gene>
<name>A0A418XBD2_9PSED</name>
<evidence type="ECO:0000313" key="2">
    <source>
        <dbReference type="Proteomes" id="UP000284021"/>
    </source>
</evidence>
<comment type="caution">
    <text evidence="1">The sequence shown here is derived from an EMBL/GenBank/DDBJ whole genome shotgun (WGS) entry which is preliminary data.</text>
</comment>
<keyword evidence="2" id="KW-1185">Reference proteome</keyword>